<organism evidence="1">
    <name type="scientific">Anguilla anguilla</name>
    <name type="common">European freshwater eel</name>
    <name type="synonym">Muraena anguilla</name>
    <dbReference type="NCBI Taxonomy" id="7936"/>
    <lineage>
        <taxon>Eukaryota</taxon>
        <taxon>Metazoa</taxon>
        <taxon>Chordata</taxon>
        <taxon>Craniata</taxon>
        <taxon>Vertebrata</taxon>
        <taxon>Euteleostomi</taxon>
        <taxon>Actinopterygii</taxon>
        <taxon>Neopterygii</taxon>
        <taxon>Teleostei</taxon>
        <taxon>Anguilliformes</taxon>
        <taxon>Anguillidae</taxon>
        <taxon>Anguilla</taxon>
    </lineage>
</organism>
<reference evidence="1" key="1">
    <citation type="submission" date="2014-11" db="EMBL/GenBank/DDBJ databases">
        <authorList>
            <person name="Amaro Gonzalez C."/>
        </authorList>
    </citation>
    <scope>NUCLEOTIDE SEQUENCE</scope>
</reference>
<name>A0A0E9WK86_ANGAN</name>
<sequence>MHLWCLAPKNASSSSSSYFIKCLSVKFILYNIKKCTAMFTNDQIYIIYI</sequence>
<evidence type="ECO:0000313" key="1">
    <source>
        <dbReference type="EMBL" id="JAH90721.1"/>
    </source>
</evidence>
<dbReference type="EMBL" id="GBXM01017856">
    <property type="protein sequence ID" value="JAH90721.1"/>
    <property type="molecule type" value="Transcribed_RNA"/>
</dbReference>
<reference evidence="1" key="2">
    <citation type="journal article" date="2015" name="Fish Shellfish Immunol.">
        <title>Early steps in the European eel (Anguilla anguilla)-Vibrio vulnificus interaction in the gills: Role of the RtxA13 toxin.</title>
        <authorList>
            <person name="Callol A."/>
            <person name="Pajuelo D."/>
            <person name="Ebbesson L."/>
            <person name="Teles M."/>
            <person name="MacKenzie S."/>
            <person name="Amaro C."/>
        </authorList>
    </citation>
    <scope>NUCLEOTIDE SEQUENCE</scope>
</reference>
<accession>A0A0E9WK86</accession>
<protein>
    <submittedName>
        <fullName evidence="1">Uncharacterized protein</fullName>
    </submittedName>
</protein>
<proteinExistence type="predicted"/>
<dbReference type="AlphaFoldDB" id="A0A0E9WK86"/>